<evidence type="ECO:0000256" key="4">
    <source>
        <dbReference type="ARBA" id="ARBA00022759"/>
    </source>
</evidence>
<protein>
    <submittedName>
        <fullName evidence="8">Type II toxin-antitoxin system HicA family toxin</fullName>
    </submittedName>
</protein>
<evidence type="ECO:0000256" key="2">
    <source>
        <dbReference type="ARBA" id="ARBA00022649"/>
    </source>
</evidence>
<name>A0ABS3L9N7_9ENTE</name>
<dbReference type="RefSeq" id="WP_207673251.1">
    <property type="nucleotide sequence ID" value="NZ_JAFREM010000014.1"/>
</dbReference>
<keyword evidence="4" id="KW-0255">Endonuclease</keyword>
<dbReference type="SUPFAM" id="SSF54786">
    <property type="entry name" value="YcfA/nrd intein domain"/>
    <property type="match status" value="1"/>
</dbReference>
<comment type="similarity">
    <text evidence="1">Belongs to the HicA mRNA interferase family.</text>
</comment>
<dbReference type="Gene3D" id="3.30.920.30">
    <property type="entry name" value="Hypothetical protein"/>
    <property type="match status" value="1"/>
</dbReference>
<dbReference type="InterPro" id="IPR038570">
    <property type="entry name" value="HicA_sf"/>
</dbReference>
<reference evidence="8 9" key="1">
    <citation type="submission" date="2021-03" db="EMBL/GenBank/DDBJ databases">
        <title>Enterococcal diversity collection.</title>
        <authorList>
            <person name="Gilmore M.S."/>
            <person name="Schwartzman J."/>
            <person name="Van Tyne D."/>
            <person name="Martin M."/>
            <person name="Earl A.M."/>
            <person name="Manson A.L."/>
            <person name="Straub T."/>
            <person name="Salamzade R."/>
            <person name="Saavedra J."/>
            <person name="Lebreton F."/>
            <person name="Prichula J."/>
            <person name="Schaufler K."/>
            <person name="Gaca A."/>
            <person name="Sgardioli B."/>
            <person name="Wagenaar J."/>
            <person name="Strong T."/>
        </authorList>
    </citation>
    <scope>NUCLEOTIDE SEQUENCE [LARGE SCALE GENOMIC DNA]</scope>
    <source>
        <strain evidence="8 9">669A</strain>
    </source>
</reference>
<accession>A0ABS3L9N7</accession>
<evidence type="ECO:0000256" key="5">
    <source>
        <dbReference type="ARBA" id="ARBA00022801"/>
    </source>
</evidence>
<keyword evidence="6" id="KW-0694">RNA-binding</keyword>
<keyword evidence="2" id="KW-1277">Toxin-antitoxin system</keyword>
<organism evidence="8 9">
    <name type="scientific">Candidatus Enterococcus moelleringii</name>
    <dbReference type="NCBI Taxonomy" id="2815325"/>
    <lineage>
        <taxon>Bacteria</taxon>
        <taxon>Bacillati</taxon>
        <taxon>Bacillota</taxon>
        <taxon>Bacilli</taxon>
        <taxon>Lactobacillales</taxon>
        <taxon>Enterococcaceae</taxon>
        <taxon>Enterococcus</taxon>
    </lineage>
</organism>
<gene>
    <name evidence="8" type="ORF">JZO70_09120</name>
</gene>
<keyword evidence="9" id="KW-1185">Reference proteome</keyword>
<evidence type="ECO:0000256" key="6">
    <source>
        <dbReference type="ARBA" id="ARBA00022884"/>
    </source>
</evidence>
<dbReference type="Proteomes" id="UP000664601">
    <property type="component" value="Unassembled WGS sequence"/>
</dbReference>
<dbReference type="Pfam" id="PF07927">
    <property type="entry name" value="HicA_toxin"/>
    <property type="match status" value="1"/>
</dbReference>
<evidence type="ECO:0000256" key="1">
    <source>
        <dbReference type="ARBA" id="ARBA00006620"/>
    </source>
</evidence>
<evidence type="ECO:0000313" key="8">
    <source>
        <dbReference type="EMBL" id="MBO1306320.1"/>
    </source>
</evidence>
<evidence type="ECO:0000256" key="7">
    <source>
        <dbReference type="ARBA" id="ARBA00023016"/>
    </source>
</evidence>
<dbReference type="InterPro" id="IPR012933">
    <property type="entry name" value="HicA_mRNA_interferase"/>
</dbReference>
<proteinExistence type="inferred from homology"/>
<evidence type="ECO:0000313" key="9">
    <source>
        <dbReference type="Proteomes" id="UP000664601"/>
    </source>
</evidence>
<keyword evidence="7" id="KW-0346">Stress response</keyword>
<evidence type="ECO:0000256" key="3">
    <source>
        <dbReference type="ARBA" id="ARBA00022722"/>
    </source>
</evidence>
<sequence length="63" mass="7027">MPMSGKDLLRLAGKSGWRVIRQKGSHVRVEHIETKLKTAIVVHSNKDLPKGTEQALVKRLGLN</sequence>
<keyword evidence="5" id="KW-0378">Hydrolase</keyword>
<dbReference type="EMBL" id="JAFREM010000014">
    <property type="protein sequence ID" value="MBO1306320.1"/>
    <property type="molecule type" value="Genomic_DNA"/>
</dbReference>
<comment type="caution">
    <text evidence="8">The sequence shown here is derived from an EMBL/GenBank/DDBJ whole genome shotgun (WGS) entry which is preliminary data.</text>
</comment>
<keyword evidence="3" id="KW-0540">Nuclease</keyword>